<reference evidence="1 2" key="1">
    <citation type="journal article" date="2021" name="Hortic Res">
        <title>Chromosome-scale assembly of the Dendrobium chrysotoxum genome enhances the understanding of orchid evolution.</title>
        <authorList>
            <person name="Zhang Y."/>
            <person name="Zhang G.Q."/>
            <person name="Zhang D."/>
            <person name="Liu X.D."/>
            <person name="Xu X.Y."/>
            <person name="Sun W.H."/>
            <person name="Yu X."/>
            <person name="Zhu X."/>
            <person name="Wang Z.W."/>
            <person name="Zhao X."/>
            <person name="Zhong W.Y."/>
            <person name="Chen H."/>
            <person name="Yin W.L."/>
            <person name="Huang T."/>
            <person name="Niu S.C."/>
            <person name="Liu Z.J."/>
        </authorList>
    </citation>
    <scope>NUCLEOTIDE SEQUENCE [LARGE SCALE GENOMIC DNA]</scope>
    <source>
        <strain evidence="1">Lindl</strain>
    </source>
</reference>
<dbReference type="AlphaFoldDB" id="A0AAV7G480"/>
<gene>
    <name evidence="1" type="ORF">IEQ34_014566</name>
</gene>
<organism evidence="1 2">
    <name type="scientific">Dendrobium chrysotoxum</name>
    <name type="common">Orchid</name>
    <dbReference type="NCBI Taxonomy" id="161865"/>
    <lineage>
        <taxon>Eukaryota</taxon>
        <taxon>Viridiplantae</taxon>
        <taxon>Streptophyta</taxon>
        <taxon>Embryophyta</taxon>
        <taxon>Tracheophyta</taxon>
        <taxon>Spermatophyta</taxon>
        <taxon>Magnoliopsida</taxon>
        <taxon>Liliopsida</taxon>
        <taxon>Asparagales</taxon>
        <taxon>Orchidaceae</taxon>
        <taxon>Epidendroideae</taxon>
        <taxon>Malaxideae</taxon>
        <taxon>Dendrobiinae</taxon>
        <taxon>Dendrobium</taxon>
    </lineage>
</organism>
<dbReference type="Proteomes" id="UP000775213">
    <property type="component" value="Unassembled WGS sequence"/>
</dbReference>
<sequence length="230" mass="24566">MEEFPHFYVQCKSIGHLPGEYCSSIPVTDSVNHNIFGEKVNAMVENVVVVGPVKNSLPNVTHVYPIEVVVNGEIGVDGALAVENSNVAPSSGINEGVTKVYELNPCSVNLVASPNISPDSNVVVGDGEVAIFDYFDPLYPGDRQIVSHVGRLLPLESGEVALDSPARFSASFSDGGEPEAKNVDVPISIISNDVLLAHLSCNLRDHEVIHGDWLNDDNSSTGGEETNEND</sequence>
<proteinExistence type="predicted"/>
<evidence type="ECO:0000313" key="2">
    <source>
        <dbReference type="Proteomes" id="UP000775213"/>
    </source>
</evidence>
<protein>
    <submittedName>
        <fullName evidence="1">Uncharacterized protein</fullName>
    </submittedName>
</protein>
<dbReference type="EMBL" id="JAGFBR010000013">
    <property type="protein sequence ID" value="KAH0456659.1"/>
    <property type="molecule type" value="Genomic_DNA"/>
</dbReference>
<name>A0AAV7G480_DENCH</name>
<comment type="caution">
    <text evidence="1">The sequence shown here is derived from an EMBL/GenBank/DDBJ whole genome shotgun (WGS) entry which is preliminary data.</text>
</comment>
<keyword evidence="2" id="KW-1185">Reference proteome</keyword>
<evidence type="ECO:0000313" key="1">
    <source>
        <dbReference type="EMBL" id="KAH0456659.1"/>
    </source>
</evidence>
<accession>A0AAV7G480</accession>